<proteinExistence type="predicted"/>
<keyword evidence="4 6" id="KW-1133">Transmembrane helix</keyword>
<dbReference type="InterPro" id="IPR002293">
    <property type="entry name" value="AA/rel_permease1"/>
</dbReference>
<keyword evidence="5 6" id="KW-0472">Membrane</keyword>
<feature type="transmembrane region" description="Helical" evidence="6">
    <location>
        <begin position="355"/>
        <end position="379"/>
    </location>
</feature>
<dbReference type="PANTHER" id="PTHR45649:SF5">
    <property type="entry name" value="GABA TRANSPORTER (EUROFUNG)-RELATED"/>
    <property type="match status" value="1"/>
</dbReference>
<keyword evidence="2" id="KW-0813">Transport</keyword>
<dbReference type="GO" id="GO:0016020">
    <property type="term" value="C:membrane"/>
    <property type="evidence" value="ECO:0007669"/>
    <property type="project" value="UniProtKB-SubCell"/>
</dbReference>
<dbReference type="GO" id="GO:0022857">
    <property type="term" value="F:transmembrane transporter activity"/>
    <property type="evidence" value="ECO:0007669"/>
    <property type="project" value="InterPro"/>
</dbReference>
<evidence type="ECO:0000313" key="7">
    <source>
        <dbReference type="EMBL" id="CAJ2503571.1"/>
    </source>
</evidence>
<comment type="caution">
    <text evidence="7">The sequence shown here is derived from an EMBL/GenBank/DDBJ whole genome shotgun (WGS) entry which is preliminary data.</text>
</comment>
<feature type="transmembrane region" description="Helical" evidence="6">
    <location>
        <begin position="385"/>
        <end position="404"/>
    </location>
</feature>
<keyword evidence="8" id="KW-1185">Reference proteome</keyword>
<feature type="transmembrane region" description="Helical" evidence="6">
    <location>
        <begin position="416"/>
        <end position="437"/>
    </location>
</feature>
<evidence type="ECO:0000256" key="1">
    <source>
        <dbReference type="ARBA" id="ARBA00004141"/>
    </source>
</evidence>
<feature type="transmembrane region" description="Helical" evidence="6">
    <location>
        <begin position="51"/>
        <end position="74"/>
    </location>
</feature>
<evidence type="ECO:0000256" key="6">
    <source>
        <dbReference type="SAM" id="Phobius"/>
    </source>
</evidence>
<dbReference type="EMBL" id="CAUWAG010000006">
    <property type="protein sequence ID" value="CAJ2503571.1"/>
    <property type="molecule type" value="Genomic_DNA"/>
</dbReference>
<organism evidence="7 8">
    <name type="scientific">Anthostomella pinea</name>
    <dbReference type="NCBI Taxonomy" id="933095"/>
    <lineage>
        <taxon>Eukaryota</taxon>
        <taxon>Fungi</taxon>
        <taxon>Dikarya</taxon>
        <taxon>Ascomycota</taxon>
        <taxon>Pezizomycotina</taxon>
        <taxon>Sordariomycetes</taxon>
        <taxon>Xylariomycetidae</taxon>
        <taxon>Xylariales</taxon>
        <taxon>Xylariaceae</taxon>
        <taxon>Anthostomella</taxon>
    </lineage>
</organism>
<evidence type="ECO:0000313" key="8">
    <source>
        <dbReference type="Proteomes" id="UP001295740"/>
    </source>
</evidence>
<evidence type="ECO:0000256" key="2">
    <source>
        <dbReference type="ARBA" id="ARBA00022448"/>
    </source>
</evidence>
<evidence type="ECO:0000256" key="3">
    <source>
        <dbReference type="ARBA" id="ARBA00022692"/>
    </source>
</evidence>
<feature type="transmembrane region" description="Helical" evidence="6">
    <location>
        <begin position="80"/>
        <end position="100"/>
    </location>
</feature>
<dbReference type="Gene3D" id="1.20.1740.10">
    <property type="entry name" value="Amino acid/polyamine transporter I"/>
    <property type="match status" value="1"/>
</dbReference>
<dbReference type="AlphaFoldDB" id="A0AAI8YGB8"/>
<gene>
    <name evidence="7" type="ORF">KHLLAP_LOCUS4039</name>
</gene>
<dbReference type="PANTHER" id="PTHR45649">
    <property type="entry name" value="AMINO-ACID PERMEASE BAT1"/>
    <property type="match status" value="1"/>
</dbReference>
<sequence>MAGHNSDYELKSVNVTEQAKPPLPSAHDVSSEEDTAHVQTRTRRLFSLNKLFAFHLNYMGTWYGVGGNMYFAMYNGGPSAWFFGYLIIFFFACFQVASFAELSSIQPIAGAQYYWTYHFAPPTPLLEALVQINYSDYEQTGWRTMLITLAVLSAMTFVNLYCFRVVPFVELITGILSLILFLAFVVIYLVMGPRNSVDIFTTSGTLSGWEDFYASSHVGALSSFFLFIGFEGVINMGEESKTAQVVVPKSLLWSVVTGGLMGFIFSIVLMFVIPSPEVLIAAANPQIATMLHVTGSIKATTAMGSFYLFLQWSSAMCTISSASRLTWAWARDGGLPQYFGHVDGKYRIPLRAVSLNSVIIALLSLLNLGSGAFVALGAISSLATTALYINAIILAVVLYARFTSGFKLGEWNLGKWGAPINVIALVYTIYAVIWFPWPQTVPVDGSTLNYSGPVTGLVLVAAVTLWFMKSRHHWEGPSRAVAKIVLENAKK</sequence>
<feature type="transmembrane region" description="Helical" evidence="6">
    <location>
        <begin position="250"/>
        <end position="273"/>
    </location>
</feature>
<reference evidence="7" key="1">
    <citation type="submission" date="2023-10" db="EMBL/GenBank/DDBJ databases">
        <authorList>
            <person name="Hackl T."/>
        </authorList>
    </citation>
    <scope>NUCLEOTIDE SEQUENCE</scope>
</reference>
<evidence type="ECO:0000256" key="4">
    <source>
        <dbReference type="ARBA" id="ARBA00022989"/>
    </source>
</evidence>
<name>A0AAI8YGB8_9PEZI</name>
<protein>
    <submittedName>
        <fullName evidence="7">Uu.00g109650.m01.CDS01</fullName>
    </submittedName>
</protein>
<dbReference type="Proteomes" id="UP001295740">
    <property type="component" value="Unassembled WGS sequence"/>
</dbReference>
<feature type="transmembrane region" description="Helical" evidence="6">
    <location>
        <begin position="172"/>
        <end position="191"/>
    </location>
</feature>
<keyword evidence="3 6" id="KW-0812">Transmembrane</keyword>
<dbReference type="Pfam" id="PF13520">
    <property type="entry name" value="AA_permease_2"/>
    <property type="match status" value="1"/>
</dbReference>
<feature type="transmembrane region" description="Helical" evidence="6">
    <location>
        <begin position="449"/>
        <end position="468"/>
    </location>
</feature>
<comment type="subcellular location">
    <subcellularLocation>
        <location evidence="1">Membrane</location>
        <topology evidence="1">Multi-pass membrane protein</topology>
    </subcellularLocation>
</comment>
<feature type="transmembrane region" description="Helical" evidence="6">
    <location>
        <begin position="145"/>
        <end position="166"/>
    </location>
</feature>
<feature type="transmembrane region" description="Helical" evidence="6">
    <location>
        <begin position="212"/>
        <end position="230"/>
    </location>
</feature>
<dbReference type="PIRSF" id="PIRSF006060">
    <property type="entry name" value="AA_transporter"/>
    <property type="match status" value="1"/>
</dbReference>
<evidence type="ECO:0000256" key="5">
    <source>
        <dbReference type="ARBA" id="ARBA00023136"/>
    </source>
</evidence>
<accession>A0AAI8YGB8</accession>